<sequence>MDLKKLEEIPKSYLKEILGSLSKLEKLKKIPFFTGIHFKDAERYLSRKIEGYKKVERDAKRVWKIVELSRDENRPQCLDYINGIFEDFVKLSGDRLTGEDRSIAAGLGKINGKTVAVMGHNKGKDIKQRLEYNFGMSIPQGYRKSQRIMQLADRFGFPIVTFIDTPGAYPALEAED</sequence>
<evidence type="ECO:0000259" key="11">
    <source>
        <dbReference type="PROSITE" id="PS50989"/>
    </source>
</evidence>
<keyword evidence="9" id="KW-0275">Fatty acid biosynthesis</keyword>
<dbReference type="UniPathway" id="UPA00655">
    <property type="reaction ID" value="UER00711"/>
</dbReference>
<evidence type="ECO:0000256" key="3">
    <source>
        <dbReference type="ARBA" id="ARBA00022516"/>
    </source>
</evidence>
<keyword evidence="7" id="KW-0067">ATP-binding</keyword>
<dbReference type="EMBL" id="BARV01026733">
    <property type="protein sequence ID" value="GAI44228.1"/>
    <property type="molecule type" value="Genomic_DNA"/>
</dbReference>
<keyword evidence="6" id="KW-0276">Fatty acid metabolism</keyword>
<evidence type="ECO:0000256" key="1">
    <source>
        <dbReference type="ARBA" id="ARBA00004956"/>
    </source>
</evidence>
<dbReference type="InterPro" id="IPR029045">
    <property type="entry name" value="ClpP/crotonase-like_dom_sf"/>
</dbReference>
<dbReference type="Pfam" id="PF03255">
    <property type="entry name" value="ACCA"/>
    <property type="match status" value="1"/>
</dbReference>
<dbReference type="AlphaFoldDB" id="X1NKU5"/>
<dbReference type="GO" id="GO:0003989">
    <property type="term" value="F:acetyl-CoA carboxylase activity"/>
    <property type="evidence" value="ECO:0007669"/>
    <property type="project" value="InterPro"/>
</dbReference>
<evidence type="ECO:0000256" key="4">
    <source>
        <dbReference type="ARBA" id="ARBA00022679"/>
    </source>
</evidence>
<comment type="catalytic activity">
    <reaction evidence="10">
        <text>N(6)-carboxybiotinyl-L-lysyl-[protein] + acetyl-CoA = N(6)-biotinyl-L-lysyl-[protein] + malonyl-CoA</text>
        <dbReference type="Rhea" id="RHEA:54728"/>
        <dbReference type="Rhea" id="RHEA-COMP:10505"/>
        <dbReference type="Rhea" id="RHEA-COMP:10506"/>
        <dbReference type="ChEBI" id="CHEBI:57288"/>
        <dbReference type="ChEBI" id="CHEBI:57384"/>
        <dbReference type="ChEBI" id="CHEBI:83144"/>
        <dbReference type="ChEBI" id="CHEBI:83145"/>
        <dbReference type="EC" id="2.1.3.15"/>
    </reaction>
</comment>
<dbReference type="PANTHER" id="PTHR42853">
    <property type="entry name" value="ACETYL-COENZYME A CARBOXYLASE CARBOXYL TRANSFERASE SUBUNIT ALPHA"/>
    <property type="match status" value="1"/>
</dbReference>
<dbReference type="GO" id="GO:0009317">
    <property type="term" value="C:acetyl-CoA carboxylase complex"/>
    <property type="evidence" value="ECO:0007669"/>
    <property type="project" value="InterPro"/>
</dbReference>
<evidence type="ECO:0000313" key="12">
    <source>
        <dbReference type="EMBL" id="GAI44228.1"/>
    </source>
</evidence>
<keyword evidence="8" id="KW-0443">Lipid metabolism</keyword>
<name>X1NKU5_9ZZZZ</name>
<evidence type="ECO:0000256" key="9">
    <source>
        <dbReference type="ARBA" id="ARBA00023160"/>
    </source>
</evidence>
<dbReference type="EC" id="2.1.3.15" evidence="2"/>
<proteinExistence type="predicted"/>
<organism evidence="12">
    <name type="scientific">marine sediment metagenome</name>
    <dbReference type="NCBI Taxonomy" id="412755"/>
    <lineage>
        <taxon>unclassified sequences</taxon>
        <taxon>metagenomes</taxon>
        <taxon>ecological metagenomes</taxon>
    </lineage>
</organism>
<dbReference type="GO" id="GO:2001295">
    <property type="term" value="P:malonyl-CoA biosynthetic process"/>
    <property type="evidence" value="ECO:0007669"/>
    <property type="project" value="UniProtKB-UniPathway"/>
</dbReference>
<accession>X1NKU5</accession>
<evidence type="ECO:0000256" key="6">
    <source>
        <dbReference type="ARBA" id="ARBA00022832"/>
    </source>
</evidence>
<evidence type="ECO:0000256" key="5">
    <source>
        <dbReference type="ARBA" id="ARBA00022741"/>
    </source>
</evidence>
<dbReference type="GO" id="GO:0005524">
    <property type="term" value="F:ATP binding"/>
    <property type="evidence" value="ECO:0007669"/>
    <property type="project" value="UniProtKB-KW"/>
</dbReference>
<dbReference type="GO" id="GO:0016743">
    <property type="term" value="F:carboxyl- or carbamoyltransferase activity"/>
    <property type="evidence" value="ECO:0007669"/>
    <property type="project" value="InterPro"/>
</dbReference>
<dbReference type="SUPFAM" id="SSF52096">
    <property type="entry name" value="ClpP/crotonase"/>
    <property type="match status" value="1"/>
</dbReference>
<comment type="caution">
    <text evidence="12">The sequence shown here is derived from an EMBL/GenBank/DDBJ whole genome shotgun (WGS) entry which is preliminary data.</text>
</comment>
<dbReference type="PRINTS" id="PR01069">
    <property type="entry name" value="ACCCTRFRASEA"/>
</dbReference>
<dbReference type="GO" id="GO:0006633">
    <property type="term" value="P:fatty acid biosynthetic process"/>
    <property type="evidence" value="ECO:0007669"/>
    <property type="project" value="UniProtKB-KW"/>
</dbReference>
<reference evidence="12" key="1">
    <citation type="journal article" date="2014" name="Front. Microbiol.">
        <title>High frequency of phylogenetically diverse reductive dehalogenase-homologous genes in deep subseafloor sedimentary metagenomes.</title>
        <authorList>
            <person name="Kawai M."/>
            <person name="Futagami T."/>
            <person name="Toyoda A."/>
            <person name="Takaki Y."/>
            <person name="Nishi S."/>
            <person name="Hori S."/>
            <person name="Arai W."/>
            <person name="Tsubouchi T."/>
            <person name="Morono Y."/>
            <person name="Uchiyama I."/>
            <person name="Ito T."/>
            <person name="Fujiyama A."/>
            <person name="Inagaki F."/>
            <person name="Takami H."/>
        </authorList>
    </citation>
    <scope>NUCLEOTIDE SEQUENCE</scope>
    <source>
        <strain evidence="12">Expedition CK06-06</strain>
    </source>
</reference>
<evidence type="ECO:0000256" key="2">
    <source>
        <dbReference type="ARBA" id="ARBA00011883"/>
    </source>
</evidence>
<dbReference type="InterPro" id="IPR001095">
    <property type="entry name" value="Acetyl_CoA_COase_a_su"/>
</dbReference>
<keyword evidence="4" id="KW-0808">Transferase</keyword>
<dbReference type="InterPro" id="IPR011763">
    <property type="entry name" value="COA_CT_C"/>
</dbReference>
<gene>
    <name evidence="12" type="ORF">S06H3_43146</name>
</gene>
<dbReference type="PANTHER" id="PTHR42853:SF3">
    <property type="entry name" value="ACETYL-COENZYME A CARBOXYLASE CARBOXYL TRANSFERASE SUBUNIT ALPHA, CHLOROPLASTIC"/>
    <property type="match status" value="1"/>
</dbReference>
<feature type="non-terminal residue" evidence="12">
    <location>
        <position position="176"/>
    </location>
</feature>
<evidence type="ECO:0000256" key="10">
    <source>
        <dbReference type="ARBA" id="ARBA00049152"/>
    </source>
</evidence>
<feature type="domain" description="CoA carboxyltransferase C-terminal" evidence="11">
    <location>
        <begin position="50"/>
        <end position="176"/>
    </location>
</feature>
<keyword evidence="5" id="KW-0547">Nucleotide-binding</keyword>
<dbReference type="Gene3D" id="3.90.226.10">
    <property type="entry name" value="2-enoyl-CoA Hydratase, Chain A, domain 1"/>
    <property type="match status" value="1"/>
</dbReference>
<evidence type="ECO:0000256" key="7">
    <source>
        <dbReference type="ARBA" id="ARBA00022840"/>
    </source>
</evidence>
<protein>
    <recommendedName>
        <fullName evidence="2">acetyl-CoA carboxytransferase</fullName>
        <ecNumber evidence="2">2.1.3.15</ecNumber>
    </recommendedName>
</protein>
<dbReference type="PROSITE" id="PS50989">
    <property type="entry name" value="COA_CT_CTER"/>
    <property type="match status" value="1"/>
</dbReference>
<evidence type="ECO:0000256" key="8">
    <source>
        <dbReference type="ARBA" id="ARBA00023098"/>
    </source>
</evidence>
<comment type="pathway">
    <text evidence="1">Lipid metabolism; malonyl-CoA biosynthesis; malonyl-CoA from acetyl-CoA: step 1/1.</text>
</comment>
<keyword evidence="3" id="KW-0444">Lipid biosynthesis</keyword>